<reference evidence="1" key="1">
    <citation type="submission" date="2021-12" db="EMBL/GenBank/DDBJ databases">
        <authorList>
            <person name="Veyrier F.J."/>
        </authorList>
    </citation>
    <scope>NUCLEOTIDE SEQUENCE</scope>
    <source>
        <strain evidence="1">17694</strain>
    </source>
</reference>
<dbReference type="Proteomes" id="UP000831534">
    <property type="component" value="Chromosome"/>
</dbReference>
<name>A0A8T9MU87_9NEIS</name>
<protein>
    <submittedName>
        <fullName evidence="1">Uncharacterized protein</fullName>
    </submittedName>
</protein>
<proteinExistence type="predicted"/>
<dbReference type="AlphaFoldDB" id="A0A8T9MU87"/>
<keyword evidence="2" id="KW-1185">Reference proteome</keyword>
<evidence type="ECO:0000313" key="1">
    <source>
        <dbReference type="EMBL" id="UOP05187.1"/>
    </source>
</evidence>
<sequence length="65" mass="7372">MFCPDGLCEIIGANLWAEKTMRRHSRASGNPKHISTNLDNTSFAKHRAMDSRLRGNDGILYYADF</sequence>
<organism evidence="1 2">
    <name type="scientific">Conchiformibius kuhniae</name>
    <dbReference type="NCBI Taxonomy" id="211502"/>
    <lineage>
        <taxon>Bacteria</taxon>
        <taxon>Pseudomonadati</taxon>
        <taxon>Pseudomonadota</taxon>
        <taxon>Betaproteobacteria</taxon>
        <taxon>Neisseriales</taxon>
        <taxon>Neisseriaceae</taxon>
        <taxon>Conchiformibius</taxon>
    </lineage>
</organism>
<evidence type="ECO:0000313" key="2">
    <source>
        <dbReference type="Proteomes" id="UP000831534"/>
    </source>
</evidence>
<reference evidence="1" key="2">
    <citation type="journal article" date="2022" name="Res Sq">
        <title>Evolution of multicellular longitudinally dividing oral cavity symbionts (Neisseriaceae).</title>
        <authorList>
            <person name="Nyongesa S."/>
            <person name="Weber P."/>
            <person name="Bernet E."/>
            <person name="Pullido F."/>
            <person name="Nieckarz M."/>
            <person name="Delaby M."/>
            <person name="Nieves C."/>
            <person name="Viehboeck T."/>
            <person name="Krause N."/>
            <person name="Rivera-Millot A."/>
            <person name="Nakamura A."/>
            <person name="Vischer N."/>
            <person name="VanNieuwenhze M."/>
            <person name="Brun Y."/>
            <person name="Cava F."/>
            <person name="Bulgheresi S."/>
            <person name="Veyrier F."/>
        </authorList>
    </citation>
    <scope>NUCLEOTIDE SEQUENCE</scope>
    <source>
        <strain evidence="1">17694</strain>
    </source>
</reference>
<accession>A0A8T9MU87</accession>
<gene>
    <name evidence="1" type="ORF">LVJ77_02780</name>
</gene>
<dbReference type="EMBL" id="CP091521">
    <property type="protein sequence ID" value="UOP05187.1"/>
    <property type="molecule type" value="Genomic_DNA"/>
</dbReference>